<sequence>MAPLLPPSTTRTVIVLIDIQQGLTHPTHWGPERSTPSFESNVSRVLQSVRQYNQRQPETPILIIHVHNHSTRESSPLHPTYILQDAGSGGAVCHGVQPMQCAEPSPSEPVLIKNVNSAFIGTGLEARLRAFKAQQLIMLGLSTDECVSTSVRMAANLKVLADVEGISNESRIVVLRDATAAWAKGGYDAETVHGVHLASLDEEFASVALTLDVVGALMQTGA</sequence>
<dbReference type="Proteomes" id="UP001251528">
    <property type="component" value="Unassembled WGS sequence"/>
</dbReference>
<dbReference type="InterPro" id="IPR036380">
    <property type="entry name" value="Isochorismatase-like_sf"/>
</dbReference>
<accession>A0AAJ0FWH0</accession>
<protein>
    <recommendedName>
        <fullName evidence="3">Isochorismatase-like domain-containing protein</fullName>
    </recommendedName>
</protein>
<name>A0AAJ0FWH0_9HYPO</name>
<feature type="domain" description="Isochorismatase-like" evidence="3">
    <location>
        <begin position="12"/>
        <end position="190"/>
    </location>
</feature>
<dbReference type="AlphaFoldDB" id="A0AAJ0FWH0"/>
<evidence type="ECO:0000256" key="1">
    <source>
        <dbReference type="ARBA" id="ARBA00006336"/>
    </source>
</evidence>
<organism evidence="4 5">
    <name type="scientific">Conoideocrella luteorostrata</name>
    <dbReference type="NCBI Taxonomy" id="1105319"/>
    <lineage>
        <taxon>Eukaryota</taxon>
        <taxon>Fungi</taxon>
        <taxon>Dikarya</taxon>
        <taxon>Ascomycota</taxon>
        <taxon>Pezizomycotina</taxon>
        <taxon>Sordariomycetes</taxon>
        <taxon>Hypocreomycetidae</taxon>
        <taxon>Hypocreales</taxon>
        <taxon>Clavicipitaceae</taxon>
        <taxon>Conoideocrella</taxon>
    </lineage>
</organism>
<proteinExistence type="inferred from homology"/>
<dbReference type="Pfam" id="PF00857">
    <property type="entry name" value="Isochorismatase"/>
    <property type="match status" value="1"/>
</dbReference>
<reference evidence="4" key="1">
    <citation type="submission" date="2023-06" db="EMBL/GenBank/DDBJ databases">
        <title>Conoideocrella luteorostrata (Hypocreales: Clavicipitaceae), a potential biocontrol fungus for elongate hemlock scale in United States Christmas tree production areas.</title>
        <authorList>
            <person name="Barrett H."/>
            <person name="Lovett B."/>
            <person name="Macias A.M."/>
            <person name="Stajich J.E."/>
            <person name="Kasson M.T."/>
        </authorList>
    </citation>
    <scope>NUCLEOTIDE SEQUENCE</scope>
    <source>
        <strain evidence="4">ARSEF 14590</strain>
    </source>
</reference>
<evidence type="ECO:0000259" key="3">
    <source>
        <dbReference type="Pfam" id="PF00857"/>
    </source>
</evidence>
<dbReference type="EMBL" id="JASWJB010000043">
    <property type="protein sequence ID" value="KAK2606273.1"/>
    <property type="molecule type" value="Genomic_DNA"/>
</dbReference>
<dbReference type="SUPFAM" id="SSF52499">
    <property type="entry name" value="Isochorismatase-like hydrolases"/>
    <property type="match status" value="1"/>
</dbReference>
<dbReference type="InterPro" id="IPR000868">
    <property type="entry name" value="Isochorismatase-like_dom"/>
</dbReference>
<evidence type="ECO:0000313" key="5">
    <source>
        <dbReference type="Proteomes" id="UP001251528"/>
    </source>
</evidence>
<comment type="caution">
    <text evidence="4">The sequence shown here is derived from an EMBL/GenBank/DDBJ whole genome shotgun (WGS) entry which is preliminary data.</text>
</comment>
<comment type="similarity">
    <text evidence="1">Belongs to the isochorismatase family.</text>
</comment>
<evidence type="ECO:0000256" key="2">
    <source>
        <dbReference type="ARBA" id="ARBA00022801"/>
    </source>
</evidence>
<dbReference type="GO" id="GO:0016787">
    <property type="term" value="F:hydrolase activity"/>
    <property type="evidence" value="ECO:0007669"/>
    <property type="project" value="UniProtKB-KW"/>
</dbReference>
<evidence type="ECO:0000313" key="4">
    <source>
        <dbReference type="EMBL" id="KAK2606273.1"/>
    </source>
</evidence>
<keyword evidence="2" id="KW-0378">Hydrolase</keyword>
<dbReference type="Gene3D" id="3.40.50.850">
    <property type="entry name" value="Isochorismatase-like"/>
    <property type="match status" value="1"/>
</dbReference>
<dbReference type="InterPro" id="IPR050272">
    <property type="entry name" value="Isochorismatase-like_hydrls"/>
</dbReference>
<dbReference type="PANTHER" id="PTHR43540:SF1">
    <property type="entry name" value="ISOCHORISMATASE HYDROLASE"/>
    <property type="match status" value="1"/>
</dbReference>
<dbReference type="PANTHER" id="PTHR43540">
    <property type="entry name" value="PEROXYUREIDOACRYLATE/UREIDOACRYLATE AMIDOHYDROLASE-RELATED"/>
    <property type="match status" value="1"/>
</dbReference>
<gene>
    <name evidence="4" type="ORF">QQS21_003321</name>
</gene>
<keyword evidence="5" id="KW-1185">Reference proteome</keyword>